<gene>
    <name evidence="2" type="ORF">LZC95_48455</name>
</gene>
<protein>
    <submittedName>
        <fullName evidence="2">Dihydrofolate reductase family protein</fullName>
    </submittedName>
</protein>
<dbReference type="Gene3D" id="3.40.430.10">
    <property type="entry name" value="Dihydrofolate Reductase, subunit A"/>
    <property type="match status" value="1"/>
</dbReference>
<reference evidence="2 3" key="1">
    <citation type="submission" date="2021-12" db="EMBL/GenBank/DDBJ databases">
        <title>Discovery of the Pendulisporaceae a myxobacterial family with distinct sporulation behavior and unique specialized metabolism.</title>
        <authorList>
            <person name="Garcia R."/>
            <person name="Popoff A."/>
            <person name="Bader C.D."/>
            <person name="Loehr J."/>
            <person name="Walesch S."/>
            <person name="Walt C."/>
            <person name="Boldt J."/>
            <person name="Bunk B."/>
            <person name="Haeckl F.J.F.P.J."/>
            <person name="Gunesch A.P."/>
            <person name="Birkelbach J."/>
            <person name="Nuebel U."/>
            <person name="Pietschmann T."/>
            <person name="Bach T."/>
            <person name="Mueller R."/>
        </authorList>
    </citation>
    <scope>NUCLEOTIDE SEQUENCE [LARGE SCALE GENOMIC DNA]</scope>
    <source>
        <strain evidence="2 3">MSr12523</strain>
    </source>
</reference>
<dbReference type="InterPro" id="IPR002734">
    <property type="entry name" value="RibDG_C"/>
</dbReference>
<dbReference type="Proteomes" id="UP001379533">
    <property type="component" value="Chromosome"/>
</dbReference>
<dbReference type="Pfam" id="PF01872">
    <property type="entry name" value="RibD_C"/>
    <property type="match status" value="1"/>
</dbReference>
<proteinExistence type="predicted"/>
<dbReference type="EMBL" id="CP089982">
    <property type="protein sequence ID" value="WXA94267.1"/>
    <property type="molecule type" value="Genomic_DNA"/>
</dbReference>
<evidence type="ECO:0000313" key="2">
    <source>
        <dbReference type="EMBL" id="WXA94267.1"/>
    </source>
</evidence>
<evidence type="ECO:0000259" key="1">
    <source>
        <dbReference type="Pfam" id="PF01872"/>
    </source>
</evidence>
<dbReference type="InterPro" id="IPR050765">
    <property type="entry name" value="Riboflavin_Biosynth_HTPR"/>
</dbReference>
<organism evidence="2 3">
    <name type="scientific">Pendulispora brunnea</name>
    <dbReference type="NCBI Taxonomy" id="2905690"/>
    <lineage>
        <taxon>Bacteria</taxon>
        <taxon>Pseudomonadati</taxon>
        <taxon>Myxococcota</taxon>
        <taxon>Myxococcia</taxon>
        <taxon>Myxococcales</taxon>
        <taxon>Sorangiineae</taxon>
        <taxon>Pendulisporaceae</taxon>
        <taxon>Pendulispora</taxon>
    </lineage>
</organism>
<keyword evidence="3" id="KW-1185">Reference proteome</keyword>
<accession>A0ABZ2KA76</accession>
<dbReference type="RefSeq" id="WP_394844869.1">
    <property type="nucleotide sequence ID" value="NZ_CP089982.1"/>
</dbReference>
<evidence type="ECO:0000313" key="3">
    <source>
        <dbReference type="Proteomes" id="UP001379533"/>
    </source>
</evidence>
<feature type="domain" description="Bacterial bifunctional deaminase-reductase C-terminal" evidence="1">
    <location>
        <begin position="3"/>
        <end position="185"/>
    </location>
</feature>
<dbReference type="PANTHER" id="PTHR38011:SF12">
    <property type="entry name" value="BIFUNCTIONAL DEAMINASE-REDUCTASE DOMAIN PROTEIN"/>
    <property type="match status" value="1"/>
</dbReference>
<dbReference type="InterPro" id="IPR024072">
    <property type="entry name" value="DHFR-like_dom_sf"/>
</dbReference>
<sequence length="216" mass="23718">MSKVFVFLGMSLDGYIAGPNNSLENMGGDGWMDLHEWLLEQRVLRQNLKLGEGGQTGPENQFVESILARTGVSIMGKRMFNQGEVAWPEEAPFHTPVFVVTHEVREPWVRKGGTTFHFINDGIQGALRRAFEVAGEKDIRIAGGGSTVIQYVNAGLVDELFLAVAPTFLGVGLRLFEGIDKHSVTIAPVEAISWPKVTLLRYAIQRAGASRAQRAP</sequence>
<name>A0ABZ2KA76_9BACT</name>
<dbReference type="SUPFAM" id="SSF53597">
    <property type="entry name" value="Dihydrofolate reductase-like"/>
    <property type="match status" value="1"/>
</dbReference>
<dbReference type="PANTHER" id="PTHR38011">
    <property type="entry name" value="DIHYDROFOLATE REDUCTASE FAMILY PROTEIN (AFU_ORTHOLOGUE AFUA_8G06820)"/>
    <property type="match status" value="1"/>
</dbReference>